<sequence length="180" mass="18520">MLSIEAVYTGLTGTLAGHALTAASFDQVPDAELEATMAAMTGFQRMVEAHVALGAAALAKRSAPELGQNGLAWQKGHASPEAWLQTISGSSKTAARRQVAVGRMMAEAEAAHNLNEQAQEHPEDEVLARLAIDARPWHAALGDAVAAGRIGAETAAGIRHGLGEPAEGVTEQALAEALAA</sequence>
<evidence type="ECO:0008006" key="3">
    <source>
        <dbReference type="Google" id="ProtNLM"/>
    </source>
</evidence>
<comment type="caution">
    <text evidence="1">The sequence shown here is derived from an EMBL/GenBank/DDBJ whole genome shotgun (WGS) entry which is preliminary data.</text>
</comment>
<dbReference type="Proteomes" id="UP000279859">
    <property type="component" value="Unassembled WGS sequence"/>
</dbReference>
<accession>A0A3M8KZ16</accession>
<keyword evidence="2" id="KW-1185">Reference proteome</keyword>
<organism evidence="1 2">
    <name type="scientific">Cryobacterium tepidiphilum</name>
    <dbReference type="NCBI Taxonomy" id="2486026"/>
    <lineage>
        <taxon>Bacteria</taxon>
        <taxon>Bacillati</taxon>
        <taxon>Actinomycetota</taxon>
        <taxon>Actinomycetes</taxon>
        <taxon>Micrococcales</taxon>
        <taxon>Microbacteriaceae</taxon>
        <taxon>Cryobacterium</taxon>
    </lineage>
</organism>
<protein>
    <recommendedName>
        <fullName evidence="3">DUF222 domain-containing protein</fullName>
    </recommendedName>
</protein>
<dbReference type="EMBL" id="RDSR01000022">
    <property type="protein sequence ID" value="RNE58523.1"/>
    <property type="molecule type" value="Genomic_DNA"/>
</dbReference>
<reference evidence="1 2" key="1">
    <citation type="submission" date="2018-11" db="EMBL/GenBank/DDBJ databases">
        <title>Cryobacterium sp. nov., isolated from rhizosphere soil of lettuce.</title>
        <authorList>
            <person name="Wang Y."/>
        </authorList>
    </citation>
    <scope>NUCLEOTIDE SEQUENCE [LARGE SCALE GENOMIC DNA]</scope>
    <source>
        <strain evidence="1 2">NEAU-85</strain>
    </source>
</reference>
<evidence type="ECO:0000313" key="2">
    <source>
        <dbReference type="Proteomes" id="UP000279859"/>
    </source>
</evidence>
<evidence type="ECO:0000313" key="1">
    <source>
        <dbReference type="EMBL" id="RNE58523.1"/>
    </source>
</evidence>
<feature type="non-terminal residue" evidence="1">
    <location>
        <position position="180"/>
    </location>
</feature>
<name>A0A3M8KZ16_9MICO</name>
<dbReference type="AlphaFoldDB" id="A0A3M8KZ16"/>
<gene>
    <name evidence="1" type="ORF">EEJ31_11675</name>
</gene>
<proteinExistence type="predicted"/>